<dbReference type="EMBL" id="PDEQ01000008">
    <property type="protein sequence ID" value="PEN12223.1"/>
    <property type="molecule type" value="Genomic_DNA"/>
</dbReference>
<feature type="domain" description="Secretion system C-terminal sorting" evidence="2">
    <location>
        <begin position="193"/>
        <end position="268"/>
    </location>
</feature>
<keyword evidence="4" id="KW-1185">Reference proteome</keyword>
<dbReference type="Proteomes" id="UP000220102">
    <property type="component" value="Unassembled WGS sequence"/>
</dbReference>
<reference evidence="3 4" key="1">
    <citation type="submission" date="2017-10" db="EMBL/GenBank/DDBJ databases">
        <title>Draft genome of Longibacter Salinarum.</title>
        <authorList>
            <person name="Goh K.M."/>
            <person name="Shamsir M.S."/>
            <person name="Lim S.W."/>
        </authorList>
    </citation>
    <scope>NUCLEOTIDE SEQUENCE [LARGE SCALE GENOMIC DNA]</scope>
    <source>
        <strain evidence="3 4">KCTC 52045</strain>
    </source>
</reference>
<proteinExistence type="predicted"/>
<protein>
    <recommendedName>
        <fullName evidence="2">Secretion system C-terminal sorting domain-containing protein</fullName>
    </recommendedName>
</protein>
<gene>
    <name evidence="3" type="ORF">CRI94_14380</name>
</gene>
<dbReference type="InterPro" id="IPR013783">
    <property type="entry name" value="Ig-like_fold"/>
</dbReference>
<evidence type="ECO:0000313" key="3">
    <source>
        <dbReference type="EMBL" id="PEN12223.1"/>
    </source>
</evidence>
<accession>A0A2A8CUP8</accession>
<feature type="signal peptide" evidence="1">
    <location>
        <begin position="1"/>
        <end position="22"/>
    </location>
</feature>
<keyword evidence="1" id="KW-0732">Signal</keyword>
<dbReference type="RefSeq" id="WP_098077289.1">
    <property type="nucleotide sequence ID" value="NZ_PDEQ01000008.1"/>
</dbReference>
<comment type="caution">
    <text evidence="3">The sequence shown here is derived from an EMBL/GenBank/DDBJ whole genome shotgun (WGS) entry which is preliminary data.</text>
</comment>
<dbReference type="OrthoDB" id="663485at2"/>
<feature type="chain" id="PRO_5012811948" description="Secretion system C-terminal sorting domain-containing protein" evidence="1">
    <location>
        <begin position="23"/>
        <end position="270"/>
    </location>
</feature>
<evidence type="ECO:0000256" key="1">
    <source>
        <dbReference type="SAM" id="SignalP"/>
    </source>
</evidence>
<name>A0A2A8CUP8_9BACT</name>
<dbReference type="NCBIfam" id="TIGR04183">
    <property type="entry name" value="Por_Secre_tail"/>
    <property type="match status" value="1"/>
</dbReference>
<dbReference type="Gene3D" id="2.60.40.10">
    <property type="entry name" value="Immunoglobulins"/>
    <property type="match status" value="1"/>
</dbReference>
<dbReference type="AlphaFoldDB" id="A0A2A8CUP8"/>
<evidence type="ECO:0000313" key="4">
    <source>
        <dbReference type="Proteomes" id="UP000220102"/>
    </source>
</evidence>
<evidence type="ECO:0000259" key="2">
    <source>
        <dbReference type="Pfam" id="PF18962"/>
    </source>
</evidence>
<dbReference type="InterPro" id="IPR026444">
    <property type="entry name" value="Secre_tail"/>
</dbReference>
<sequence>MRYSRLRFILSLLFLTLGTTLAARPASAQLALRASHVGSGHGAMTGSNYSLRGSAGQPATGIVGSDPYVGQGFWYAVRNENVRLPVELAAFTARPDGEAVHLVWQTVSETGNDGFYVQRQTESGTFSDVDFVAGAGTTTEPNTYRFTDRDLPYETETVTYRLRQVDIDGSETFSETLVTERNAVDQLTLLGTYPNPARTSATARLAVPEGVDDAQLVIYDLLGRKVRDLPVSGSGRHTLTLQTHGLAAGMYFLRLTGGGQVRTQKLTVVR</sequence>
<dbReference type="Pfam" id="PF18962">
    <property type="entry name" value="Por_Secre_tail"/>
    <property type="match status" value="1"/>
</dbReference>
<organism evidence="3 4">
    <name type="scientific">Longibacter salinarum</name>
    <dbReference type="NCBI Taxonomy" id="1850348"/>
    <lineage>
        <taxon>Bacteria</taxon>
        <taxon>Pseudomonadati</taxon>
        <taxon>Rhodothermota</taxon>
        <taxon>Rhodothermia</taxon>
        <taxon>Rhodothermales</taxon>
        <taxon>Salisaetaceae</taxon>
        <taxon>Longibacter</taxon>
    </lineage>
</organism>